<evidence type="ECO:0000256" key="4">
    <source>
        <dbReference type="ARBA" id="ARBA00012438"/>
    </source>
</evidence>
<dbReference type="SMART" id="SM00388">
    <property type="entry name" value="HisKA"/>
    <property type="match status" value="1"/>
</dbReference>
<evidence type="ECO:0000256" key="12">
    <source>
        <dbReference type="ARBA" id="ARBA00023012"/>
    </source>
</evidence>
<evidence type="ECO:0000256" key="2">
    <source>
        <dbReference type="ARBA" id="ARBA00004141"/>
    </source>
</evidence>
<dbReference type="Pfam" id="PF00582">
    <property type="entry name" value="Usp"/>
    <property type="match status" value="1"/>
</dbReference>
<dbReference type="EC" id="2.7.13.3" evidence="4"/>
<dbReference type="Pfam" id="PF00512">
    <property type="entry name" value="HisKA"/>
    <property type="match status" value="1"/>
</dbReference>
<dbReference type="InterPro" id="IPR004358">
    <property type="entry name" value="Sig_transdc_His_kin-like_C"/>
</dbReference>
<comment type="subcellular location">
    <subcellularLocation>
        <location evidence="3">Cell membrane</location>
    </subcellularLocation>
    <subcellularLocation>
        <location evidence="2">Membrane</location>
        <topology evidence="2">Multi-pass membrane protein</topology>
    </subcellularLocation>
</comment>
<gene>
    <name evidence="16" type="ORF">J2853_006620</name>
</gene>
<accession>A0ABT9QL01</accession>
<dbReference type="Pfam" id="PF02518">
    <property type="entry name" value="HATPase_c"/>
    <property type="match status" value="1"/>
</dbReference>
<keyword evidence="9 16" id="KW-0418">Kinase</keyword>
<dbReference type="SUPFAM" id="SSF47384">
    <property type="entry name" value="Homodimeric domain of signal transducing histidine kinase"/>
    <property type="match status" value="1"/>
</dbReference>
<feature type="transmembrane region" description="Helical" evidence="14">
    <location>
        <begin position="473"/>
        <end position="502"/>
    </location>
</feature>
<dbReference type="PRINTS" id="PR00344">
    <property type="entry name" value="BCTRLSENSOR"/>
</dbReference>
<dbReference type="InterPro" id="IPR005467">
    <property type="entry name" value="His_kinase_dom"/>
</dbReference>
<keyword evidence="5" id="KW-0597">Phosphoprotein</keyword>
<evidence type="ECO:0000256" key="8">
    <source>
        <dbReference type="ARBA" id="ARBA00022741"/>
    </source>
</evidence>
<comment type="caution">
    <text evidence="16">The sequence shown here is derived from an EMBL/GenBank/DDBJ whole genome shotgun (WGS) entry which is preliminary data.</text>
</comment>
<evidence type="ECO:0000313" key="16">
    <source>
        <dbReference type="EMBL" id="MDP9847409.1"/>
    </source>
</evidence>
<dbReference type="InterPro" id="IPR003852">
    <property type="entry name" value="Sig_transdc_His_kinase_KdpD_N"/>
</dbReference>
<evidence type="ECO:0000256" key="7">
    <source>
        <dbReference type="ARBA" id="ARBA00022692"/>
    </source>
</evidence>
<sequence length="917" mass="98687">MGAVECEVRAVRAATSERSDQVGAVEREARAVRAAAPERSDRVGAVECEARAVRAATSERSDQVNTARGRLRVYLGAAPGVGKTFAMLSEGQRRLMRGKDVVVGLVETHGRPRTAELVDDLEVVPRRSLTYRGTVFTELDVDAVIARGPRVALIDELAHTNVPGSRNAKRWQDIEEILDAGIDVISTVNVQHLESLNDVVEAITGVPQRETVPDEVVRRASEVELVDMSPEALRRRMAHGNVYAPEKVDAALSNYFRIGNLTALRELALLWVAGKVDEQLDRYRADHGIAGTWEARERVVVALTGGPEGDTLVRRAARIAARTKGADLLAVHVTRSDGLTEGDPASLVRQRALAESMGGTYHQVVGDDVPRALLDFARGVNATQLVLGASRRGRFAQIFSRGVGVTATTMSGTIDVHMVTHDEARKGRRLPYARAALTRKRRLAGWAVAVVGMPALTAVLIPFRDVLSLPSEILFFLVMVVGVALIGGMWPALTAAIVGSFLINYYFTPPLHTLTIYNPENLFALVVFIVVAAAVSGIVDVAARRTREAARATADAEVLSTLAGHVLRGDAALPSLLARLRETFGLTSVTLLERIDEPGPDDQSDPEAWRIVATAGGSPCTCPGTADTDVVIDEQLVLVVRGRLLEASDRRVLEAFAAEAAVALRQERLREEADQAKPLAEADKMRTALLAAVSHDLRTPLASAKAAVESLRTTEIRWSREDREELLATADESLVKLDRLVANLLDMSRLQAGVLGLVPQPTGVGEVVPRAIDDLGHLSERIEGNISVELPDISADPALLERILVNLMSNAIRYSPADQKVFVTGSSHGDHVEIRVVDRGPGIPVEAHDRVFLPFQRLGDRDNHTGVGLGLALSRGLAEAMGGTLTPEETPGGGLTMTLTLPISSREQVMPAVAEGA</sequence>
<keyword evidence="13 14" id="KW-0472">Membrane</keyword>
<dbReference type="CDD" id="cd00082">
    <property type="entry name" value="HisKA"/>
    <property type="match status" value="1"/>
</dbReference>
<keyword evidence="17" id="KW-1185">Reference proteome</keyword>
<dbReference type="InterPro" id="IPR003661">
    <property type="entry name" value="HisK_dim/P_dom"/>
</dbReference>
<dbReference type="CDD" id="cd00075">
    <property type="entry name" value="HATPase"/>
    <property type="match status" value="1"/>
</dbReference>
<feature type="transmembrane region" description="Helical" evidence="14">
    <location>
        <begin position="522"/>
        <end position="543"/>
    </location>
</feature>
<evidence type="ECO:0000313" key="17">
    <source>
        <dbReference type="Proteomes" id="UP001225356"/>
    </source>
</evidence>
<reference evidence="16 17" key="1">
    <citation type="submission" date="2023-07" db="EMBL/GenBank/DDBJ databases">
        <title>Sequencing the genomes of 1000 actinobacteria strains.</title>
        <authorList>
            <person name="Klenk H.-P."/>
        </authorList>
    </citation>
    <scope>NUCLEOTIDE SEQUENCE [LARGE SCALE GENOMIC DNA]</scope>
    <source>
        <strain evidence="16 17">DSM 46740</strain>
    </source>
</reference>
<dbReference type="PANTHER" id="PTHR45569:SF1">
    <property type="entry name" value="SENSOR PROTEIN KDPD"/>
    <property type="match status" value="1"/>
</dbReference>
<dbReference type="Proteomes" id="UP001225356">
    <property type="component" value="Unassembled WGS sequence"/>
</dbReference>
<keyword evidence="8" id="KW-0547">Nucleotide-binding</keyword>
<dbReference type="PROSITE" id="PS50109">
    <property type="entry name" value="HIS_KIN"/>
    <property type="match status" value="1"/>
</dbReference>
<name>A0ABT9QL01_9ACTN</name>
<dbReference type="InterPro" id="IPR025201">
    <property type="entry name" value="KdpD_TM"/>
</dbReference>
<keyword evidence="10" id="KW-0067">ATP-binding</keyword>
<dbReference type="EMBL" id="JAUSQU010000001">
    <property type="protein sequence ID" value="MDP9847409.1"/>
    <property type="molecule type" value="Genomic_DNA"/>
</dbReference>
<dbReference type="InterPro" id="IPR006016">
    <property type="entry name" value="UspA"/>
</dbReference>
<dbReference type="InterPro" id="IPR014729">
    <property type="entry name" value="Rossmann-like_a/b/a_fold"/>
</dbReference>
<evidence type="ECO:0000256" key="6">
    <source>
        <dbReference type="ARBA" id="ARBA00022679"/>
    </source>
</evidence>
<dbReference type="PANTHER" id="PTHR45569">
    <property type="entry name" value="SENSOR PROTEIN KDPD"/>
    <property type="match status" value="1"/>
</dbReference>
<feature type="transmembrane region" description="Helical" evidence="14">
    <location>
        <begin position="443"/>
        <end position="461"/>
    </location>
</feature>
<evidence type="ECO:0000256" key="9">
    <source>
        <dbReference type="ARBA" id="ARBA00022777"/>
    </source>
</evidence>
<evidence type="ECO:0000256" key="5">
    <source>
        <dbReference type="ARBA" id="ARBA00022553"/>
    </source>
</evidence>
<dbReference type="InterPro" id="IPR036097">
    <property type="entry name" value="HisK_dim/P_sf"/>
</dbReference>
<proteinExistence type="predicted"/>
<dbReference type="InterPro" id="IPR036890">
    <property type="entry name" value="HATPase_C_sf"/>
</dbReference>
<evidence type="ECO:0000256" key="1">
    <source>
        <dbReference type="ARBA" id="ARBA00000085"/>
    </source>
</evidence>
<dbReference type="InterPro" id="IPR027417">
    <property type="entry name" value="P-loop_NTPase"/>
</dbReference>
<dbReference type="Gene3D" id="1.20.120.620">
    <property type="entry name" value="Backbone structure of the membrane domain of e. Coli histidine kinase receptor kdpd"/>
    <property type="match status" value="1"/>
</dbReference>
<dbReference type="InterPro" id="IPR038318">
    <property type="entry name" value="KdpD_sf"/>
</dbReference>
<evidence type="ECO:0000259" key="15">
    <source>
        <dbReference type="PROSITE" id="PS50109"/>
    </source>
</evidence>
<keyword evidence="6 16" id="KW-0808">Transferase</keyword>
<dbReference type="Gene3D" id="3.30.565.10">
    <property type="entry name" value="Histidine kinase-like ATPase, C-terminal domain"/>
    <property type="match status" value="1"/>
</dbReference>
<dbReference type="InterPro" id="IPR052023">
    <property type="entry name" value="Histidine_kinase_KdpD"/>
</dbReference>
<dbReference type="Gene3D" id="3.40.50.300">
    <property type="entry name" value="P-loop containing nucleotide triphosphate hydrolases"/>
    <property type="match status" value="1"/>
</dbReference>
<evidence type="ECO:0000256" key="11">
    <source>
        <dbReference type="ARBA" id="ARBA00022989"/>
    </source>
</evidence>
<evidence type="ECO:0000256" key="10">
    <source>
        <dbReference type="ARBA" id="ARBA00022840"/>
    </source>
</evidence>
<dbReference type="SUPFAM" id="SSF55874">
    <property type="entry name" value="ATPase domain of HSP90 chaperone/DNA topoisomerase II/histidine kinase"/>
    <property type="match status" value="1"/>
</dbReference>
<feature type="domain" description="Histidine kinase" evidence="15">
    <location>
        <begin position="692"/>
        <end position="905"/>
    </location>
</feature>
<organism evidence="16 17">
    <name type="scientific">Streptosporangium lutulentum</name>
    <dbReference type="NCBI Taxonomy" id="1461250"/>
    <lineage>
        <taxon>Bacteria</taxon>
        <taxon>Bacillati</taxon>
        <taxon>Actinomycetota</taxon>
        <taxon>Actinomycetes</taxon>
        <taxon>Streptosporangiales</taxon>
        <taxon>Streptosporangiaceae</taxon>
        <taxon>Streptosporangium</taxon>
    </lineage>
</organism>
<dbReference type="Gene3D" id="1.10.287.130">
    <property type="match status" value="1"/>
</dbReference>
<dbReference type="SUPFAM" id="SSF52402">
    <property type="entry name" value="Adenine nucleotide alpha hydrolases-like"/>
    <property type="match status" value="1"/>
</dbReference>
<comment type="catalytic activity">
    <reaction evidence="1">
        <text>ATP + protein L-histidine = ADP + protein N-phospho-L-histidine.</text>
        <dbReference type="EC" id="2.7.13.3"/>
    </reaction>
</comment>
<dbReference type="GO" id="GO:0004673">
    <property type="term" value="F:protein histidine kinase activity"/>
    <property type="evidence" value="ECO:0007669"/>
    <property type="project" value="UniProtKB-EC"/>
</dbReference>
<evidence type="ECO:0000256" key="14">
    <source>
        <dbReference type="SAM" id="Phobius"/>
    </source>
</evidence>
<dbReference type="InterPro" id="IPR003594">
    <property type="entry name" value="HATPase_dom"/>
</dbReference>
<evidence type="ECO:0000256" key="13">
    <source>
        <dbReference type="ARBA" id="ARBA00023136"/>
    </source>
</evidence>
<keyword evidence="12" id="KW-0902">Two-component regulatory system</keyword>
<keyword evidence="7 14" id="KW-0812">Transmembrane</keyword>
<dbReference type="Pfam" id="PF13493">
    <property type="entry name" value="DUF4118"/>
    <property type="match status" value="1"/>
</dbReference>
<protein>
    <recommendedName>
        <fullName evidence="4">histidine kinase</fullName>
        <ecNumber evidence="4">2.7.13.3</ecNumber>
    </recommendedName>
</protein>
<evidence type="ECO:0000256" key="3">
    <source>
        <dbReference type="ARBA" id="ARBA00004236"/>
    </source>
</evidence>
<keyword evidence="11 14" id="KW-1133">Transmembrane helix</keyword>
<dbReference type="SMART" id="SM00387">
    <property type="entry name" value="HATPase_c"/>
    <property type="match status" value="1"/>
</dbReference>
<dbReference type="Pfam" id="PF02702">
    <property type="entry name" value="KdpD"/>
    <property type="match status" value="1"/>
</dbReference>
<dbReference type="Gene3D" id="3.40.50.620">
    <property type="entry name" value="HUPs"/>
    <property type="match status" value="1"/>
</dbReference>